<evidence type="ECO:0000313" key="2">
    <source>
        <dbReference type="Proteomes" id="UP000828048"/>
    </source>
</evidence>
<proteinExistence type="predicted"/>
<dbReference type="Proteomes" id="UP000828048">
    <property type="component" value="Chromosome 12"/>
</dbReference>
<organism evidence="1 2">
    <name type="scientific">Vaccinium darrowii</name>
    <dbReference type="NCBI Taxonomy" id="229202"/>
    <lineage>
        <taxon>Eukaryota</taxon>
        <taxon>Viridiplantae</taxon>
        <taxon>Streptophyta</taxon>
        <taxon>Embryophyta</taxon>
        <taxon>Tracheophyta</taxon>
        <taxon>Spermatophyta</taxon>
        <taxon>Magnoliopsida</taxon>
        <taxon>eudicotyledons</taxon>
        <taxon>Gunneridae</taxon>
        <taxon>Pentapetalae</taxon>
        <taxon>asterids</taxon>
        <taxon>Ericales</taxon>
        <taxon>Ericaceae</taxon>
        <taxon>Vaccinioideae</taxon>
        <taxon>Vaccinieae</taxon>
        <taxon>Vaccinium</taxon>
    </lineage>
</organism>
<keyword evidence="2" id="KW-1185">Reference proteome</keyword>
<sequence length="405" mass="45923">MGTSLKVAVIGAGVSGLVAARELLREGHRVVVYEKSNQLGGIWVYDPRIESDPLGLDPNREIVHSSLYASLRTNLPRHLMSFSDYPFTDRVYKDPTNFPRHEEVLKFLNDFANDFGLTELIRFDTEVIRIERVNSGDDDDDDDDEWVVESRTSEASGEEEFQAVVVCTGHYTEPIVANLPGIEKWPGKQVHSHNYRVPDPFQNQVVVMIGSGPSARDIYREIASVAKQVHLSSRSPNVEVSKVDNIWQHLEIDHVYEDGTVAFQDGLRVHADVIIHCTGYKYSFPFLRTNGTVSIEDNRVGPLYKHVFPPQLSPQLSFVGICYQRLAMHGSCGRGWTCGVKEMRPPSSLNLADQIEQYLDMIADMAGVPMLAERTKEMQRHFFKFVVNCGWNVKQIRDEWDPNDV</sequence>
<reference evidence="1 2" key="1">
    <citation type="journal article" date="2021" name="Hortic Res">
        <title>High-quality reference genome and annotation aids understanding of berry development for evergreen blueberry (Vaccinium darrowii).</title>
        <authorList>
            <person name="Yu J."/>
            <person name="Hulse-Kemp A.M."/>
            <person name="Babiker E."/>
            <person name="Staton M."/>
        </authorList>
    </citation>
    <scope>NUCLEOTIDE SEQUENCE [LARGE SCALE GENOMIC DNA]</scope>
    <source>
        <strain evidence="2">cv. NJ 8807/NJ 8810</strain>
        <tissue evidence="1">Young leaf</tissue>
    </source>
</reference>
<gene>
    <name evidence="1" type="ORF">Vadar_032111</name>
</gene>
<evidence type="ECO:0000313" key="1">
    <source>
        <dbReference type="EMBL" id="KAH7864643.1"/>
    </source>
</evidence>
<dbReference type="EMBL" id="CM037162">
    <property type="protein sequence ID" value="KAH7864643.1"/>
    <property type="molecule type" value="Genomic_DNA"/>
</dbReference>
<protein>
    <submittedName>
        <fullName evidence="1">Uncharacterized protein</fullName>
    </submittedName>
</protein>
<comment type="caution">
    <text evidence="1">The sequence shown here is derived from an EMBL/GenBank/DDBJ whole genome shotgun (WGS) entry which is preliminary data.</text>
</comment>
<name>A0ACB7ZFV9_9ERIC</name>
<accession>A0ACB7ZFV9</accession>